<keyword evidence="2" id="KW-1185">Reference proteome</keyword>
<dbReference type="EMBL" id="GL883077">
    <property type="protein sequence ID" value="EGF93703.1"/>
    <property type="molecule type" value="Genomic_DNA"/>
</dbReference>
<reference evidence="2" key="1">
    <citation type="submission" date="2011-03" db="EMBL/GenBank/DDBJ databases">
        <title>Draft genome sequence of Brevundimonas diminuta.</title>
        <authorList>
            <person name="Brown P.J.B."/>
            <person name="Buechlein A."/>
            <person name="Hemmerich C."/>
            <person name="Brun Y.V."/>
        </authorList>
    </citation>
    <scope>NUCLEOTIDE SEQUENCE [LARGE SCALE GENOMIC DNA]</scope>
    <source>
        <strain evidence="2">C19</strain>
    </source>
</reference>
<proteinExistence type="predicted"/>
<dbReference type="Proteomes" id="UP000006512">
    <property type="component" value="Unassembled WGS sequence"/>
</dbReference>
<gene>
    <name evidence="1" type="ORF">ABI_21450</name>
</gene>
<name>F4QGM2_9CAUL</name>
<evidence type="ECO:0000313" key="2">
    <source>
        <dbReference type="Proteomes" id="UP000006512"/>
    </source>
</evidence>
<evidence type="ECO:0000313" key="1">
    <source>
        <dbReference type="EMBL" id="EGF93703.1"/>
    </source>
</evidence>
<dbReference type="HOGENOM" id="CLU_3148953_0_0_5"/>
<dbReference type="AlphaFoldDB" id="F4QGM2"/>
<organism evidence="1 2">
    <name type="scientific">Asticcacaulis biprosthecium C19</name>
    <dbReference type="NCBI Taxonomy" id="715226"/>
    <lineage>
        <taxon>Bacteria</taxon>
        <taxon>Pseudomonadati</taxon>
        <taxon>Pseudomonadota</taxon>
        <taxon>Alphaproteobacteria</taxon>
        <taxon>Caulobacterales</taxon>
        <taxon>Caulobacteraceae</taxon>
        <taxon>Asticcacaulis</taxon>
    </lineage>
</organism>
<protein>
    <submittedName>
        <fullName evidence="1">Uncharacterized protein</fullName>
    </submittedName>
</protein>
<sequence>MPRLMKRFDVVLAHLSAFDPIDSDRRSIYFVLARIPIQNVRNPFRDGL</sequence>
<accession>F4QGM2</accession>